<organism evidence="8 9">
    <name type="scientific">Pleurodeles waltl</name>
    <name type="common">Iberian ribbed newt</name>
    <dbReference type="NCBI Taxonomy" id="8319"/>
    <lineage>
        <taxon>Eukaryota</taxon>
        <taxon>Metazoa</taxon>
        <taxon>Chordata</taxon>
        <taxon>Craniata</taxon>
        <taxon>Vertebrata</taxon>
        <taxon>Euteleostomi</taxon>
        <taxon>Amphibia</taxon>
        <taxon>Batrachia</taxon>
        <taxon>Caudata</taxon>
        <taxon>Salamandroidea</taxon>
        <taxon>Salamandridae</taxon>
        <taxon>Pleurodelinae</taxon>
        <taxon>Pleurodeles</taxon>
    </lineage>
</organism>
<keyword evidence="5" id="KW-0496">Mitochondrion</keyword>
<keyword evidence="9" id="KW-1185">Reference proteome</keyword>
<comment type="caution">
    <text evidence="8">The sequence shown here is derived from an EMBL/GenBank/DDBJ whole genome shotgun (WGS) entry which is preliminary data.</text>
</comment>
<evidence type="ECO:0000256" key="7">
    <source>
        <dbReference type="ARBA" id="ARBA00035189"/>
    </source>
</evidence>
<name>A0AAV7SHY9_PLEWA</name>
<evidence type="ECO:0000256" key="6">
    <source>
        <dbReference type="ARBA" id="ARBA00023274"/>
    </source>
</evidence>
<comment type="similarity">
    <text evidence="2">Belongs to the mitochondrion-specific ribosomal protein mL42 family.</text>
</comment>
<evidence type="ECO:0000256" key="5">
    <source>
        <dbReference type="ARBA" id="ARBA00023128"/>
    </source>
</evidence>
<keyword evidence="3" id="KW-0809">Transit peptide</keyword>
<evidence type="ECO:0000256" key="1">
    <source>
        <dbReference type="ARBA" id="ARBA00004173"/>
    </source>
</evidence>
<evidence type="ECO:0000256" key="4">
    <source>
        <dbReference type="ARBA" id="ARBA00022980"/>
    </source>
</evidence>
<evidence type="ECO:0000313" key="9">
    <source>
        <dbReference type="Proteomes" id="UP001066276"/>
    </source>
</evidence>
<protein>
    <recommendedName>
        <fullName evidence="7">Large ribosomal subunit protein mL42</fullName>
    </recommendedName>
</protein>
<dbReference type="PANTHER" id="PTHR13450:SF4">
    <property type="entry name" value="LARGE RIBOSOMAL SUBUNIT PROTEIN ML42"/>
    <property type="match status" value="1"/>
</dbReference>
<dbReference type="InterPro" id="IPR019346">
    <property type="entry name" value="Ribosomal_mL42"/>
</dbReference>
<reference evidence="8" key="1">
    <citation type="journal article" date="2022" name="bioRxiv">
        <title>Sequencing and chromosome-scale assembly of the giantPleurodeles waltlgenome.</title>
        <authorList>
            <person name="Brown T."/>
            <person name="Elewa A."/>
            <person name="Iarovenko S."/>
            <person name="Subramanian E."/>
            <person name="Araus A.J."/>
            <person name="Petzold A."/>
            <person name="Susuki M."/>
            <person name="Suzuki K.-i.T."/>
            <person name="Hayashi T."/>
            <person name="Toyoda A."/>
            <person name="Oliveira C."/>
            <person name="Osipova E."/>
            <person name="Leigh N.D."/>
            <person name="Simon A."/>
            <person name="Yun M.H."/>
        </authorList>
    </citation>
    <scope>NUCLEOTIDE SEQUENCE</scope>
    <source>
        <strain evidence="8">20211129_DDA</strain>
        <tissue evidence="8">Liver</tissue>
    </source>
</reference>
<keyword evidence="6" id="KW-0687">Ribonucleoprotein</keyword>
<dbReference type="PANTHER" id="PTHR13450">
    <property type="entry name" value="MITOCHONDRIAL 39S RIBOSOMAL PROTEIN L42"/>
    <property type="match status" value="1"/>
</dbReference>
<dbReference type="Pfam" id="PF10210">
    <property type="entry name" value="MRP-S32"/>
    <property type="match status" value="1"/>
</dbReference>
<evidence type="ECO:0000256" key="3">
    <source>
        <dbReference type="ARBA" id="ARBA00022946"/>
    </source>
</evidence>
<proteinExistence type="inferred from homology"/>
<accession>A0AAV7SHY9</accession>
<sequence length="186" mass="21457">MLLVWGATGTLTRPIGALVVWSHRRITSPLKDVQGSVLYAVERFLWASLRQSPLPRHPLSYLRRIKPTAVLSPASQKSTYSALPEDSNCKVELARTSDNRTIVCYHPTVDIPFEHTKPIPRPDPVHSLEETHELVLKARLDQEVTENKQGPTIEQLSKMFYTTKHRWYPVGQYRRRRIKTNPPKDR</sequence>
<comment type="subcellular location">
    <subcellularLocation>
        <location evidence="1">Mitochondrion</location>
    </subcellularLocation>
</comment>
<dbReference type="GO" id="GO:0005762">
    <property type="term" value="C:mitochondrial large ribosomal subunit"/>
    <property type="evidence" value="ECO:0007669"/>
    <property type="project" value="TreeGrafter"/>
</dbReference>
<evidence type="ECO:0000313" key="8">
    <source>
        <dbReference type="EMBL" id="KAJ1163696.1"/>
    </source>
</evidence>
<dbReference type="EMBL" id="JANPWB010000008">
    <property type="protein sequence ID" value="KAJ1163696.1"/>
    <property type="molecule type" value="Genomic_DNA"/>
</dbReference>
<evidence type="ECO:0000256" key="2">
    <source>
        <dbReference type="ARBA" id="ARBA00005556"/>
    </source>
</evidence>
<keyword evidence="4" id="KW-0689">Ribosomal protein</keyword>
<dbReference type="Proteomes" id="UP001066276">
    <property type="component" value="Chromosome 4_2"/>
</dbReference>
<dbReference type="AlphaFoldDB" id="A0AAV7SHY9"/>
<gene>
    <name evidence="8" type="ORF">NDU88_004150</name>
</gene>